<feature type="region of interest" description="Disordered" evidence="1">
    <location>
        <begin position="745"/>
        <end position="776"/>
    </location>
</feature>
<evidence type="ECO:0000256" key="1">
    <source>
        <dbReference type="SAM" id="MobiDB-lite"/>
    </source>
</evidence>
<dbReference type="PROSITE" id="PS50878">
    <property type="entry name" value="RT_POL"/>
    <property type="match status" value="1"/>
</dbReference>
<dbReference type="Proteomes" id="UP000077202">
    <property type="component" value="Unassembled WGS sequence"/>
</dbReference>
<dbReference type="InterPro" id="IPR043502">
    <property type="entry name" value="DNA/RNA_pol_sf"/>
</dbReference>
<reference evidence="3" key="1">
    <citation type="submission" date="2016-03" db="EMBL/GenBank/DDBJ databases">
        <title>Mechanisms controlling the formation of the plant cell surface in tip-growing cells are functionally conserved among land plants.</title>
        <authorList>
            <person name="Honkanen S."/>
            <person name="Jones V.A."/>
            <person name="Morieri G."/>
            <person name="Champion C."/>
            <person name="Hetherington A.J."/>
            <person name="Kelly S."/>
            <person name="Saint-Marcoux D."/>
            <person name="Proust H."/>
            <person name="Prescott H."/>
            <person name="Dolan L."/>
        </authorList>
    </citation>
    <scope>NUCLEOTIDE SEQUENCE [LARGE SCALE GENOMIC DNA]</scope>
    <source>
        <tissue evidence="3">Whole gametophyte</tissue>
    </source>
</reference>
<comment type="caution">
    <text evidence="3">The sequence shown here is derived from an EMBL/GenBank/DDBJ whole genome shotgun (WGS) entry which is preliminary data.</text>
</comment>
<dbReference type="PANTHER" id="PTHR31635:SF196">
    <property type="entry name" value="REVERSE TRANSCRIPTASE DOMAIN-CONTAINING PROTEIN-RELATED"/>
    <property type="match status" value="1"/>
</dbReference>
<dbReference type="Pfam" id="PF00078">
    <property type="entry name" value="RVT_1"/>
    <property type="match status" value="1"/>
</dbReference>
<dbReference type="InterPro" id="IPR026960">
    <property type="entry name" value="RVT-Znf"/>
</dbReference>
<protein>
    <recommendedName>
        <fullName evidence="2">Reverse transcriptase domain-containing protein</fullName>
    </recommendedName>
</protein>
<evidence type="ECO:0000313" key="4">
    <source>
        <dbReference type="Proteomes" id="UP000077202"/>
    </source>
</evidence>
<dbReference type="SUPFAM" id="SSF56672">
    <property type="entry name" value="DNA/RNA polymerases"/>
    <property type="match status" value="1"/>
</dbReference>
<gene>
    <name evidence="3" type="ORF">AXG93_1154s1140</name>
</gene>
<evidence type="ECO:0000313" key="3">
    <source>
        <dbReference type="EMBL" id="OAE35660.1"/>
    </source>
</evidence>
<organism evidence="3 4">
    <name type="scientific">Marchantia polymorpha subsp. ruderalis</name>
    <dbReference type="NCBI Taxonomy" id="1480154"/>
    <lineage>
        <taxon>Eukaryota</taxon>
        <taxon>Viridiplantae</taxon>
        <taxon>Streptophyta</taxon>
        <taxon>Embryophyta</taxon>
        <taxon>Marchantiophyta</taxon>
        <taxon>Marchantiopsida</taxon>
        <taxon>Marchantiidae</taxon>
        <taxon>Marchantiales</taxon>
        <taxon>Marchantiaceae</taxon>
        <taxon>Marchantia</taxon>
    </lineage>
</organism>
<dbReference type="AlphaFoldDB" id="A0A176WRB8"/>
<evidence type="ECO:0000259" key="2">
    <source>
        <dbReference type="PROSITE" id="PS50878"/>
    </source>
</evidence>
<dbReference type="InterPro" id="IPR000477">
    <property type="entry name" value="RT_dom"/>
</dbReference>
<feature type="domain" description="Reverse transcriptase" evidence="2">
    <location>
        <begin position="1"/>
        <end position="246"/>
    </location>
</feature>
<keyword evidence="4" id="KW-1185">Reference proteome</keyword>
<sequence>MIRLIPKSINKSELKDWRPLTMLNTDYKIIARILASRLQLLLPLIVLPQQTGFIKGRNMLDNVLALWMAQDAAKINKSTGLFVKLDFEKAYDRLEHDYLWDTMGKCGLGSKFVQLVKGLTLGASTAVHLNGAKTFRFPVGRGVRQSCPLAPLLFALATQPLMTEMKHNYQIGKLKGFKIGECVFLDYSLFADDMGVFIDNSLQTFLELRAVLAKYEKSSGARLNLSKSSILLLGMDRPHDWFCQTGCSLMERGVIHKYLGAPTGLDLSKAQQDEFCTKKISSTLGRWENRLLSFEARITLLQHVLQAQPTFYTSIIKLSAITCRRVEQLYRHFTWGYGRDGKSKLALVRWDILCRPRQKGGRGIRSIADTNASLLGKWMGAILDDTAGTWSKAFGELATTCRMRHNKNVVRREYSLPDLILTNKPLHLFGAELGTAMLSCWNVIRHDLPETIWTRRYSLREKYVVGVNNEQKRSEGASTQIFFHRILGASGISSAPLRSSSGWKLHGKPVAGNFTMAAKNWYRDKPLKTDLAAHLNRKWMSNWSEKEWERISDKLWHSRNANRDKIFMWRVLQQALYTNARAAAIGFGNGNCPRGCDAAESVSHIMFECWYARRTWATTAKLDWGPSEQGNPFSTSSSLLQLIDACLQPQQGNIRNAQWMLTSEVCRHLWLNRNQKLFSNVEVQMNVYGRVMNTLDKAISLWKESKMSPPPKQWLHIAETLQKTIATSTATIVEKWLYRMIAQNGPKGRSEASDTTEAVTGLDPSQPPSGGAVDTY</sequence>
<accession>A0A176WRB8</accession>
<proteinExistence type="predicted"/>
<name>A0A176WRB8_MARPO</name>
<dbReference type="CDD" id="cd01650">
    <property type="entry name" value="RT_nLTR_like"/>
    <property type="match status" value="1"/>
</dbReference>
<dbReference type="Pfam" id="PF13966">
    <property type="entry name" value="zf-RVT"/>
    <property type="match status" value="1"/>
</dbReference>
<dbReference type="EMBL" id="LVLJ01000095">
    <property type="protein sequence ID" value="OAE35660.1"/>
    <property type="molecule type" value="Genomic_DNA"/>
</dbReference>
<dbReference type="PANTHER" id="PTHR31635">
    <property type="entry name" value="REVERSE TRANSCRIPTASE DOMAIN-CONTAINING PROTEIN-RELATED"/>
    <property type="match status" value="1"/>
</dbReference>